<dbReference type="CDD" id="cd17535">
    <property type="entry name" value="REC_NarL-like"/>
    <property type="match status" value="1"/>
</dbReference>
<gene>
    <name evidence="6" type="ORF">DC3_31410</name>
</gene>
<dbReference type="InterPro" id="IPR039420">
    <property type="entry name" value="WalR-like"/>
</dbReference>
<dbReference type="SUPFAM" id="SSF46894">
    <property type="entry name" value="C-terminal effector domain of the bipartite response regulators"/>
    <property type="match status" value="1"/>
</dbReference>
<comment type="caution">
    <text evidence="6">The sequence shown here is derived from an EMBL/GenBank/DDBJ whole genome shotgun (WGS) entry which is preliminary data.</text>
</comment>
<name>A0A511N4Y1_DEIC1</name>
<keyword evidence="1 3" id="KW-0597">Phosphoprotein</keyword>
<keyword evidence="7" id="KW-1185">Reference proteome</keyword>
<evidence type="ECO:0000259" key="4">
    <source>
        <dbReference type="PROSITE" id="PS50043"/>
    </source>
</evidence>
<dbReference type="EMBL" id="BJXB01000013">
    <property type="protein sequence ID" value="GEM47506.1"/>
    <property type="molecule type" value="Genomic_DNA"/>
</dbReference>
<dbReference type="InterPro" id="IPR000792">
    <property type="entry name" value="Tscrpt_reg_LuxR_C"/>
</dbReference>
<feature type="domain" description="HTH luxR-type" evidence="4">
    <location>
        <begin position="147"/>
        <end position="212"/>
    </location>
</feature>
<dbReference type="PANTHER" id="PTHR43214">
    <property type="entry name" value="TWO-COMPONENT RESPONSE REGULATOR"/>
    <property type="match status" value="1"/>
</dbReference>
<dbReference type="PANTHER" id="PTHR43214:SF43">
    <property type="entry name" value="TWO-COMPONENT RESPONSE REGULATOR"/>
    <property type="match status" value="1"/>
</dbReference>
<feature type="modified residue" description="4-aspartylphosphate" evidence="3">
    <location>
        <position position="54"/>
    </location>
</feature>
<dbReference type="GO" id="GO:0006355">
    <property type="term" value="P:regulation of DNA-templated transcription"/>
    <property type="evidence" value="ECO:0007669"/>
    <property type="project" value="InterPro"/>
</dbReference>
<dbReference type="PROSITE" id="PS50043">
    <property type="entry name" value="HTH_LUXR_2"/>
    <property type="match status" value="1"/>
</dbReference>
<dbReference type="Proteomes" id="UP000321306">
    <property type="component" value="Unassembled WGS sequence"/>
</dbReference>
<organism evidence="6 7">
    <name type="scientific">Deinococcus cellulosilyticus (strain DSM 18568 / NBRC 106333 / KACC 11606 / 5516J-15)</name>
    <dbReference type="NCBI Taxonomy" id="1223518"/>
    <lineage>
        <taxon>Bacteria</taxon>
        <taxon>Thermotogati</taxon>
        <taxon>Deinococcota</taxon>
        <taxon>Deinococci</taxon>
        <taxon>Deinococcales</taxon>
        <taxon>Deinococcaceae</taxon>
        <taxon>Deinococcus</taxon>
    </lineage>
</organism>
<evidence type="ECO:0000256" key="2">
    <source>
        <dbReference type="ARBA" id="ARBA00023125"/>
    </source>
</evidence>
<evidence type="ECO:0000256" key="1">
    <source>
        <dbReference type="ARBA" id="ARBA00022553"/>
    </source>
</evidence>
<evidence type="ECO:0000256" key="3">
    <source>
        <dbReference type="PROSITE-ProRule" id="PRU00169"/>
    </source>
</evidence>
<dbReference type="SMART" id="SM00421">
    <property type="entry name" value="HTH_LUXR"/>
    <property type="match status" value="1"/>
</dbReference>
<dbReference type="CDD" id="cd06170">
    <property type="entry name" value="LuxR_C_like"/>
    <property type="match status" value="1"/>
</dbReference>
<dbReference type="SUPFAM" id="SSF52172">
    <property type="entry name" value="CheY-like"/>
    <property type="match status" value="1"/>
</dbReference>
<reference evidence="6 7" key="1">
    <citation type="submission" date="2019-07" db="EMBL/GenBank/DDBJ databases">
        <title>Whole genome shotgun sequence of Deinococcus cellulosilyticus NBRC 106333.</title>
        <authorList>
            <person name="Hosoyama A."/>
            <person name="Uohara A."/>
            <person name="Ohji S."/>
            <person name="Ichikawa N."/>
        </authorList>
    </citation>
    <scope>NUCLEOTIDE SEQUENCE [LARGE SCALE GENOMIC DNA]</scope>
    <source>
        <strain evidence="6 7">NBRC 106333</strain>
    </source>
</reference>
<evidence type="ECO:0000313" key="7">
    <source>
        <dbReference type="Proteomes" id="UP000321306"/>
    </source>
</evidence>
<dbReference type="InterPro" id="IPR001789">
    <property type="entry name" value="Sig_transdc_resp-reg_receiver"/>
</dbReference>
<keyword evidence="2 6" id="KW-0238">DNA-binding</keyword>
<dbReference type="PRINTS" id="PR00038">
    <property type="entry name" value="HTHLUXR"/>
</dbReference>
<dbReference type="Pfam" id="PF00072">
    <property type="entry name" value="Response_reg"/>
    <property type="match status" value="1"/>
</dbReference>
<protein>
    <submittedName>
        <fullName evidence="6">DNA-binding response regulator</fullName>
    </submittedName>
</protein>
<proteinExistence type="predicted"/>
<evidence type="ECO:0000259" key="5">
    <source>
        <dbReference type="PROSITE" id="PS50110"/>
    </source>
</evidence>
<dbReference type="GO" id="GO:0000160">
    <property type="term" value="P:phosphorelay signal transduction system"/>
    <property type="evidence" value="ECO:0007669"/>
    <property type="project" value="InterPro"/>
</dbReference>
<dbReference type="InterPro" id="IPR058245">
    <property type="entry name" value="NreC/VraR/RcsB-like_REC"/>
</dbReference>
<evidence type="ECO:0000313" key="6">
    <source>
        <dbReference type="EMBL" id="GEM47506.1"/>
    </source>
</evidence>
<dbReference type="SMART" id="SM00448">
    <property type="entry name" value="REC"/>
    <property type="match status" value="1"/>
</dbReference>
<feature type="domain" description="Response regulatory" evidence="5">
    <location>
        <begin position="3"/>
        <end position="119"/>
    </location>
</feature>
<dbReference type="AlphaFoldDB" id="A0A511N4Y1"/>
<dbReference type="Gene3D" id="3.40.50.2300">
    <property type="match status" value="1"/>
</dbReference>
<dbReference type="InterPro" id="IPR011006">
    <property type="entry name" value="CheY-like_superfamily"/>
</dbReference>
<dbReference type="RefSeq" id="WP_146885795.1">
    <property type="nucleotide sequence ID" value="NZ_BJXB01000013.1"/>
</dbReference>
<dbReference type="Pfam" id="PF00196">
    <property type="entry name" value="GerE"/>
    <property type="match status" value="1"/>
</dbReference>
<sequence length="214" mass="23588">MIQVALMDDQLLVRQGIRALLEIAGDIEVVFEAQDGEEGLQKLKDHPVQVVLLDVRMPRMNGVEVLRHLQSWPSPPAVLILTTFDDDEVVLEAVKLGARGFLLKDASLQQLLDAVRTVASGSQYVQPAVTDRILQALRNQGKGAEPERYGVEPLTERELEVLRLMAGGYSNKEIAGAKNLSEGTVKNHVSSILSKLGTRDRTRAVLKAIEHKLI</sequence>
<dbReference type="GO" id="GO:0003677">
    <property type="term" value="F:DNA binding"/>
    <property type="evidence" value="ECO:0007669"/>
    <property type="project" value="UniProtKB-KW"/>
</dbReference>
<dbReference type="PROSITE" id="PS50110">
    <property type="entry name" value="RESPONSE_REGULATORY"/>
    <property type="match status" value="1"/>
</dbReference>
<accession>A0A511N4Y1</accession>
<dbReference type="OrthoDB" id="72751at2"/>
<dbReference type="InterPro" id="IPR016032">
    <property type="entry name" value="Sig_transdc_resp-reg_C-effctor"/>
</dbReference>